<dbReference type="AlphaFoldDB" id="A0A1Y2AM20"/>
<reference evidence="2 3" key="1">
    <citation type="submission" date="2016-07" db="EMBL/GenBank/DDBJ databases">
        <title>Pervasive Adenine N6-methylation of Active Genes in Fungi.</title>
        <authorList>
            <consortium name="DOE Joint Genome Institute"/>
            <person name="Mondo S.J."/>
            <person name="Dannebaum R.O."/>
            <person name="Kuo R.C."/>
            <person name="Labutti K."/>
            <person name="Haridas S."/>
            <person name="Kuo A."/>
            <person name="Salamov A."/>
            <person name="Ahrendt S.R."/>
            <person name="Lipzen A."/>
            <person name="Sullivan W."/>
            <person name="Andreopoulos W.B."/>
            <person name="Clum A."/>
            <person name="Lindquist E."/>
            <person name="Daum C."/>
            <person name="Ramamoorthy G.K."/>
            <person name="Gryganskyi A."/>
            <person name="Culley D."/>
            <person name="Magnuson J.K."/>
            <person name="James T.Y."/>
            <person name="O'Malley M.A."/>
            <person name="Stajich J.E."/>
            <person name="Spatafora J.W."/>
            <person name="Visel A."/>
            <person name="Grigoriev I.V."/>
        </authorList>
    </citation>
    <scope>NUCLEOTIDE SEQUENCE [LARGE SCALE GENOMIC DNA]</scope>
    <source>
        <strain evidence="2 3">68-887.2</strain>
    </source>
</reference>
<dbReference type="STRING" id="71784.A0A1Y2AM20"/>
<feature type="region of interest" description="Disordered" evidence="1">
    <location>
        <begin position="33"/>
        <end position="56"/>
    </location>
</feature>
<sequence length="389" mass="42136">MAETATASSVRGTEWPRSTRKGCLVDISSAKVTSPTKVVRSASSTSLPRSDSTKFSPVKYPVLSTRQSSINTPRRLIVSPLPLQTVLPAPTTSGVDESYSTSALMPHLKNMSGSLIDDDSANAPSSSGDSSLDFNIDDLRPPKRGTTGLPRPEELGYANERNEHGGSTTPTQSKSTMKPSATMWSLKESTLLPEFPAKSAYIRESNLAISNVQPPWEDDSQSVNGSPVRPKEVFMSPIRQTSRSSPSPSLSRRVPPSSTRSKRYFPASSSAQTLDSLSEEPAGAPSANLDKSVLLPMSPNKARPEDHESLLRMSLPLDELSMSMNIPLPEPTPRSHRKSIRPMMQDSAEKTMDIGELMALMRKPKRASGTEESFADLLHGDDAPEGMDQ</sequence>
<dbReference type="EMBL" id="MCFC01000078">
    <property type="protein sequence ID" value="ORY23534.1"/>
    <property type="molecule type" value="Genomic_DNA"/>
</dbReference>
<accession>A0A1Y2AM20</accession>
<proteinExistence type="predicted"/>
<name>A0A1Y2AM20_9TREE</name>
<evidence type="ECO:0000313" key="2">
    <source>
        <dbReference type="EMBL" id="ORY23534.1"/>
    </source>
</evidence>
<feature type="region of interest" description="Disordered" evidence="1">
    <location>
        <begin position="363"/>
        <end position="389"/>
    </location>
</feature>
<feature type="compositionally biased region" description="Low complexity" evidence="1">
    <location>
        <begin position="236"/>
        <end position="259"/>
    </location>
</feature>
<feature type="compositionally biased region" description="Polar residues" evidence="1">
    <location>
        <begin position="33"/>
        <end position="55"/>
    </location>
</feature>
<dbReference type="InParanoid" id="A0A1Y2AM20"/>
<evidence type="ECO:0000313" key="3">
    <source>
        <dbReference type="Proteomes" id="UP000193986"/>
    </source>
</evidence>
<comment type="caution">
    <text evidence="2">The sequence shown here is derived from an EMBL/GenBank/DDBJ whole genome shotgun (WGS) entry which is preliminary data.</text>
</comment>
<feature type="compositionally biased region" description="Polar residues" evidence="1">
    <location>
        <begin position="165"/>
        <end position="182"/>
    </location>
</feature>
<keyword evidence="3" id="KW-1185">Reference proteome</keyword>
<feature type="compositionally biased region" description="Polar residues" evidence="1">
    <location>
        <begin position="267"/>
        <end position="276"/>
    </location>
</feature>
<feature type="region of interest" description="Disordered" evidence="1">
    <location>
        <begin position="212"/>
        <end position="308"/>
    </location>
</feature>
<protein>
    <submittedName>
        <fullName evidence="2">Uncharacterized protein</fullName>
    </submittedName>
</protein>
<dbReference type="OrthoDB" id="2575066at2759"/>
<feature type="region of interest" description="Disordered" evidence="1">
    <location>
        <begin position="115"/>
        <end position="182"/>
    </location>
</feature>
<feature type="compositionally biased region" description="Low complexity" evidence="1">
    <location>
        <begin position="121"/>
        <end position="133"/>
    </location>
</feature>
<evidence type="ECO:0000256" key="1">
    <source>
        <dbReference type="SAM" id="MobiDB-lite"/>
    </source>
</evidence>
<dbReference type="Proteomes" id="UP000193986">
    <property type="component" value="Unassembled WGS sequence"/>
</dbReference>
<gene>
    <name evidence="2" type="ORF">BCR39DRAFT_347272</name>
</gene>
<organism evidence="2 3">
    <name type="scientific">Naematelia encephala</name>
    <dbReference type="NCBI Taxonomy" id="71784"/>
    <lineage>
        <taxon>Eukaryota</taxon>
        <taxon>Fungi</taxon>
        <taxon>Dikarya</taxon>
        <taxon>Basidiomycota</taxon>
        <taxon>Agaricomycotina</taxon>
        <taxon>Tremellomycetes</taxon>
        <taxon>Tremellales</taxon>
        <taxon>Naemateliaceae</taxon>
        <taxon>Naematelia</taxon>
    </lineage>
</organism>